<keyword evidence="2" id="KW-1185">Reference proteome</keyword>
<accession>A0A6A6TUD1</accession>
<dbReference type="InterPro" id="IPR006461">
    <property type="entry name" value="PLAC_motif_containing"/>
</dbReference>
<protein>
    <submittedName>
        <fullName evidence="1">PLAC8-domain-containing protein</fullName>
    </submittedName>
</protein>
<dbReference type="NCBIfam" id="TIGR01571">
    <property type="entry name" value="A_thal_Cys_rich"/>
    <property type="match status" value="1"/>
</dbReference>
<dbReference type="Proteomes" id="UP000799302">
    <property type="component" value="Unassembled WGS sequence"/>
</dbReference>
<proteinExistence type="predicted"/>
<name>A0A6A6TUD1_9PEZI</name>
<evidence type="ECO:0000313" key="2">
    <source>
        <dbReference type="Proteomes" id="UP000799302"/>
    </source>
</evidence>
<reference evidence="1" key="1">
    <citation type="journal article" date="2020" name="Stud. Mycol.">
        <title>101 Dothideomycetes genomes: a test case for predicting lifestyles and emergence of pathogens.</title>
        <authorList>
            <person name="Haridas S."/>
            <person name="Albert R."/>
            <person name="Binder M."/>
            <person name="Bloem J."/>
            <person name="Labutti K."/>
            <person name="Salamov A."/>
            <person name="Andreopoulos B."/>
            <person name="Baker S."/>
            <person name="Barry K."/>
            <person name="Bills G."/>
            <person name="Bluhm B."/>
            <person name="Cannon C."/>
            <person name="Castanera R."/>
            <person name="Culley D."/>
            <person name="Daum C."/>
            <person name="Ezra D."/>
            <person name="Gonzalez J."/>
            <person name="Henrissat B."/>
            <person name="Kuo A."/>
            <person name="Liang C."/>
            <person name="Lipzen A."/>
            <person name="Lutzoni F."/>
            <person name="Magnuson J."/>
            <person name="Mondo S."/>
            <person name="Nolan M."/>
            <person name="Ohm R."/>
            <person name="Pangilinan J."/>
            <person name="Park H.-J."/>
            <person name="Ramirez L."/>
            <person name="Alfaro M."/>
            <person name="Sun H."/>
            <person name="Tritt A."/>
            <person name="Yoshinaga Y."/>
            <person name="Zwiers L.-H."/>
            <person name="Turgeon B."/>
            <person name="Goodwin S."/>
            <person name="Spatafora J."/>
            <person name="Crous P."/>
            <person name="Grigoriev I."/>
        </authorList>
    </citation>
    <scope>NUCLEOTIDE SEQUENCE</scope>
    <source>
        <strain evidence="1">CBS 115976</strain>
    </source>
</reference>
<dbReference type="PANTHER" id="PTHR15907">
    <property type="entry name" value="DUF614 FAMILY PROTEIN-RELATED"/>
    <property type="match status" value="1"/>
</dbReference>
<dbReference type="AlphaFoldDB" id="A0A6A6TUD1"/>
<sequence length="185" mass="20226">MPAPAASNGPIDNNDIDHWKNSFNRALGDASGTINSKSPEGASSWHDAFFGCFSPIDVCLMTWCCSCVTFGKVHHRLHKSETLEGYEPINTSCLMFVGSSCVGLHWLLGSLQRSEVRQKYNLEGSCITDIAASCCCALCSLVQQEKEVTFRQAEKSSGAVQYSSNNTMTYDAKDPSNTMAYDVKN</sequence>
<gene>
    <name evidence="1" type="ORF">BT63DRAFT_418589</name>
</gene>
<organism evidence="1 2">
    <name type="scientific">Microthyrium microscopicum</name>
    <dbReference type="NCBI Taxonomy" id="703497"/>
    <lineage>
        <taxon>Eukaryota</taxon>
        <taxon>Fungi</taxon>
        <taxon>Dikarya</taxon>
        <taxon>Ascomycota</taxon>
        <taxon>Pezizomycotina</taxon>
        <taxon>Dothideomycetes</taxon>
        <taxon>Dothideomycetes incertae sedis</taxon>
        <taxon>Microthyriales</taxon>
        <taxon>Microthyriaceae</taxon>
        <taxon>Microthyrium</taxon>
    </lineage>
</organism>
<dbReference type="EMBL" id="MU004244">
    <property type="protein sequence ID" value="KAF2663679.1"/>
    <property type="molecule type" value="Genomic_DNA"/>
</dbReference>
<dbReference type="OrthoDB" id="1045822at2759"/>
<dbReference type="Pfam" id="PF04749">
    <property type="entry name" value="PLAC8"/>
    <property type="match status" value="1"/>
</dbReference>
<evidence type="ECO:0000313" key="1">
    <source>
        <dbReference type="EMBL" id="KAF2663679.1"/>
    </source>
</evidence>